<evidence type="ECO:0000313" key="6">
    <source>
        <dbReference type="Proteomes" id="UP001438953"/>
    </source>
</evidence>
<keyword evidence="2" id="KW-0012">Acyltransferase</keyword>
<feature type="domain" description="N-acetyltransferase" evidence="4">
    <location>
        <begin position="10"/>
        <end position="158"/>
    </location>
</feature>
<dbReference type="PANTHER" id="PTHR43792:SF8">
    <property type="entry name" value="[RIBOSOMAL PROTEIN US5]-ALANINE N-ACETYLTRANSFERASE"/>
    <property type="match status" value="1"/>
</dbReference>
<feature type="domain" description="N-acetyltransferase" evidence="4">
    <location>
        <begin position="189"/>
        <end position="335"/>
    </location>
</feature>
<dbReference type="SUPFAM" id="SSF55729">
    <property type="entry name" value="Acyl-CoA N-acyltransferases (Nat)"/>
    <property type="match status" value="2"/>
</dbReference>
<name>A0ABV1SCW6_9RHOB</name>
<evidence type="ECO:0000256" key="2">
    <source>
        <dbReference type="ARBA" id="ARBA00023315"/>
    </source>
</evidence>
<evidence type="ECO:0000256" key="1">
    <source>
        <dbReference type="ARBA" id="ARBA00022679"/>
    </source>
</evidence>
<sequence length="342" mass="37991">MARSLYTSRLNLRAFRPEDAPDIVAGLSDFETTRWLGRAPHPYRMSDAMAFLERSMTSDLVWAIEDARGFAGMIGMVGELGYWISPHARGYGYVFEAAHLLVARHFADPRVLDLAAGYFIGNGASARILHRLGFQPDGAPDKRLSVAWGSLRPHQPLRLSRSDWAARAVPRLITDRLEITPLKSSDAGAFHRLVTLPEVGRMLQIFPADWALPEAQGFVARAAWQAARPCRLALRREGRLIGSIGIGLGDCPHLFYFLDPAHSGQGLMGEALASFIAWLESFWGLRQLQARVFTDNPASRHLLEKAGFRHTGSGRGQSAQRDRSASDWEMCYTAPDPVFHCP</sequence>
<dbReference type="InterPro" id="IPR016181">
    <property type="entry name" value="Acyl_CoA_acyltransferase"/>
</dbReference>
<dbReference type="PROSITE" id="PS51186">
    <property type="entry name" value="GNAT"/>
    <property type="match status" value="2"/>
</dbReference>
<keyword evidence="1" id="KW-0808">Transferase</keyword>
<gene>
    <name evidence="5" type="ORF">VSX56_01575</name>
</gene>
<dbReference type="PANTHER" id="PTHR43792">
    <property type="entry name" value="GNAT FAMILY, PUTATIVE (AFU_ORTHOLOGUE AFUA_3G00765)-RELATED-RELATED"/>
    <property type="match status" value="1"/>
</dbReference>
<accession>A0ABV1SCW6</accession>
<evidence type="ECO:0000313" key="5">
    <source>
        <dbReference type="EMBL" id="MER5170451.1"/>
    </source>
</evidence>
<evidence type="ECO:0000259" key="4">
    <source>
        <dbReference type="PROSITE" id="PS51186"/>
    </source>
</evidence>
<dbReference type="Gene3D" id="3.40.630.30">
    <property type="match status" value="2"/>
</dbReference>
<dbReference type="InterPro" id="IPR000182">
    <property type="entry name" value="GNAT_dom"/>
</dbReference>
<protein>
    <submittedName>
        <fullName evidence="5">GNAT family N-acetyltransferase</fullName>
    </submittedName>
</protein>
<keyword evidence="6" id="KW-1185">Reference proteome</keyword>
<dbReference type="RefSeq" id="WP_350934351.1">
    <property type="nucleotide sequence ID" value="NZ_JAYWLC010000001.1"/>
</dbReference>
<reference evidence="5 6" key="1">
    <citation type="submission" date="2024-06" db="EMBL/GenBank/DDBJ databases">
        <title>Thioclava kandeliae sp. nov. from a rhizosphere soil sample of Kandelia candel in a mangrove.</title>
        <authorList>
            <person name="Mu T."/>
        </authorList>
    </citation>
    <scope>NUCLEOTIDE SEQUENCE [LARGE SCALE GENOMIC DNA]</scope>
    <source>
        <strain evidence="5 6">CPCC 100088</strain>
    </source>
</reference>
<evidence type="ECO:0000256" key="3">
    <source>
        <dbReference type="ARBA" id="ARBA00038502"/>
    </source>
</evidence>
<organism evidence="5 6">
    <name type="scientific">Thioclava kandeliae</name>
    <dbReference type="NCBI Taxonomy" id="3070818"/>
    <lineage>
        <taxon>Bacteria</taxon>
        <taxon>Pseudomonadati</taxon>
        <taxon>Pseudomonadota</taxon>
        <taxon>Alphaproteobacteria</taxon>
        <taxon>Rhodobacterales</taxon>
        <taxon>Paracoccaceae</taxon>
        <taxon>Thioclava</taxon>
    </lineage>
</organism>
<comment type="similarity">
    <text evidence="3">Belongs to the acetyltransferase family. RimJ subfamily.</text>
</comment>
<dbReference type="Pfam" id="PF13302">
    <property type="entry name" value="Acetyltransf_3"/>
    <property type="match status" value="2"/>
</dbReference>
<dbReference type="EMBL" id="JAYWLC010000001">
    <property type="protein sequence ID" value="MER5170451.1"/>
    <property type="molecule type" value="Genomic_DNA"/>
</dbReference>
<proteinExistence type="inferred from homology"/>
<dbReference type="Proteomes" id="UP001438953">
    <property type="component" value="Unassembled WGS sequence"/>
</dbReference>
<comment type="caution">
    <text evidence="5">The sequence shown here is derived from an EMBL/GenBank/DDBJ whole genome shotgun (WGS) entry which is preliminary data.</text>
</comment>
<dbReference type="InterPro" id="IPR051531">
    <property type="entry name" value="N-acetyltransferase"/>
</dbReference>